<dbReference type="GO" id="GO:0003676">
    <property type="term" value="F:nucleic acid binding"/>
    <property type="evidence" value="ECO:0007669"/>
    <property type="project" value="InterPro"/>
</dbReference>
<feature type="domain" description="Reverse transcriptase" evidence="2">
    <location>
        <begin position="778"/>
        <end position="1029"/>
    </location>
</feature>
<feature type="compositionally biased region" description="Basic and acidic residues" evidence="1">
    <location>
        <begin position="1"/>
        <end position="36"/>
    </location>
</feature>
<evidence type="ECO:0000259" key="2">
    <source>
        <dbReference type="PROSITE" id="PS50878"/>
    </source>
</evidence>
<dbReference type="InterPro" id="IPR026960">
    <property type="entry name" value="RVT-Znf"/>
</dbReference>
<dbReference type="Pfam" id="PF13456">
    <property type="entry name" value="RVT_3"/>
    <property type="match status" value="1"/>
</dbReference>
<dbReference type="CDD" id="cd01650">
    <property type="entry name" value="RT_nLTR_like"/>
    <property type="match status" value="1"/>
</dbReference>
<dbReference type="Gene3D" id="3.60.10.10">
    <property type="entry name" value="Endonuclease/exonuclease/phosphatase"/>
    <property type="match status" value="1"/>
</dbReference>
<dbReference type="InterPro" id="IPR000477">
    <property type="entry name" value="RT_dom"/>
</dbReference>
<dbReference type="PANTHER" id="PTHR33116:SF70">
    <property type="entry name" value="NON-LTR RETROELEMENT REVERSE TRANSCRIPTASE-LIKE PROTEIN"/>
    <property type="match status" value="1"/>
</dbReference>
<dbReference type="SUPFAM" id="SSF56672">
    <property type="entry name" value="DNA/RNA polymerases"/>
    <property type="match status" value="1"/>
</dbReference>
<protein>
    <recommendedName>
        <fullName evidence="2">Reverse transcriptase domain-containing protein</fullName>
    </recommendedName>
</protein>
<dbReference type="EMBL" id="OIVN01005334">
    <property type="protein sequence ID" value="SPD22001.1"/>
    <property type="molecule type" value="Genomic_DNA"/>
</dbReference>
<dbReference type="SUPFAM" id="SSF53098">
    <property type="entry name" value="Ribonuclease H-like"/>
    <property type="match status" value="1"/>
</dbReference>
<evidence type="ECO:0000313" key="3">
    <source>
        <dbReference type="EMBL" id="SPD22001.1"/>
    </source>
</evidence>
<dbReference type="Pfam" id="PF13966">
    <property type="entry name" value="zf-RVT"/>
    <property type="match status" value="1"/>
</dbReference>
<feature type="region of interest" description="Disordered" evidence="1">
    <location>
        <begin position="1"/>
        <end position="65"/>
    </location>
</feature>
<dbReference type="InterPro" id="IPR043502">
    <property type="entry name" value="DNA/RNA_pol_sf"/>
</dbReference>
<dbReference type="PANTHER" id="PTHR33116">
    <property type="entry name" value="REVERSE TRANSCRIPTASE ZINC-BINDING DOMAIN-CONTAINING PROTEIN-RELATED-RELATED"/>
    <property type="match status" value="1"/>
</dbReference>
<dbReference type="InterPro" id="IPR044730">
    <property type="entry name" value="RNase_H-like_dom_plant"/>
</dbReference>
<dbReference type="InterPro" id="IPR012337">
    <property type="entry name" value="RNaseH-like_sf"/>
</dbReference>
<organism evidence="3">
    <name type="scientific">Fagus sylvatica</name>
    <name type="common">Beechnut</name>
    <dbReference type="NCBI Taxonomy" id="28930"/>
    <lineage>
        <taxon>Eukaryota</taxon>
        <taxon>Viridiplantae</taxon>
        <taxon>Streptophyta</taxon>
        <taxon>Embryophyta</taxon>
        <taxon>Tracheophyta</taxon>
        <taxon>Spermatophyta</taxon>
        <taxon>Magnoliopsida</taxon>
        <taxon>eudicotyledons</taxon>
        <taxon>Gunneridae</taxon>
        <taxon>Pentapetalae</taxon>
        <taxon>rosids</taxon>
        <taxon>fabids</taxon>
        <taxon>Fagales</taxon>
        <taxon>Fagaceae</taxon>
        <taxon>Fagus</taxon>
    </lineage>
</organism>
<accession>A0A2N9IDL3</accession>
<evidence type="ECO:0000256" key="1">
    <source>
        <dbReference type="SAM" id="MobiDB-lite"/>
    </source>
</evidence>
<dbReference type="InterPro" id="IPR002156">
    <property type="entry name" value="RNaseH_domain"/>
</dbReference>
<feature type="region of interest" description="Disordered" evidence="1">
    <location>
        <begin position="106"/>
        <end position="128"/>
    </location>
</feature>
<dbReference type="GO" id="GO:0004523">
    <property type="term" value="F:RNA-DNA hybrid ribonuclease activity"/>
    <property type="evidence" value="ECO:0007669"/>
    <property type="project" value="InterPro"/>
</dbReference>
<dbReference type="SUPFAM" id="SSF56219">
    <property type="entry name" value="DNase I-like"/>
    <property type="match status" value="1"/>
</dbReference>
<name>A0A2N9IDL3_FAGSY</name>
<gene>
    <name evidence="3" type="ORF">FSB_LOCUS49883</name>
</gene>
<sequence length="1449" mass="161827">MEDTDMSNRPKEKDRVRSSSDSGEHFGHSADDDGASRRSNKKHKDRHTLANPEIVSEIASDAEHMPIGQPEVEPVTHVGTRKPSVSYKESLIGVIPGAYESAFFGSSMEEDGGDISDEEEEDEPPEHGEVVIKFPRELKQKIRAPWCTSLIVKVFGCPKKVLKTCLKEDLFIGEHFLSLRPWVPNFRASEASVSSIAVWIRLPELPVEYYHKDSLFQIGSGLGPVLRVDFNTAAAYCASIVEKLATAVNGAHSITPMETEIPVTNEQSKMEEEDKQKGFGPWMVVSRRKRQIKPTVLRVDPAFIQAAGSSAVQGPRSRQNGLGAMYCDAGSADGLRCDETNRHGHGARRVDINWHGNGARCDEASRHAAEIVEKQSSWHAAENVEKQTRDQLKAGANRRAVGVVDKQARDKKKSGFRYSPLEKGKSIRVGTESDSFQGFSNSEHGDKPILELPNGHSENRWDSLSTKSSLSAIAGAEICPILGGGVLRNTAGIRREEGDVINPNPLHLARKSECSQVSSDCEIIWEMWLEKAWNSLEAEGTLFPPNNPPFMSSSEIGVNILTWNCRGVLNPCFRKALLDTLQINNPEILILTETRLGGDRAAELARSFPFDGFLCTNTIGFAGGIWILWKTEAVEVGHLCSTEQEIHASVKVRGSNSLWLISAIYGSPRRKKRILARLNGVQCALSSRPSESLYRLEKSLREEYFVILKLEEELWALKSRVGWVVEGDRNTKFFHTSTIVRRRANKIVRLRNSVGEWIIDNELIRLHIQQGFVDLFSSSHLHPPSGFCLPMWAPRILDQEALSLTAHVDANDVAFVPSRRGLDNVVIAQELIHSIHRKKGRVGQLILKLDLEKAYDRLEWDFIREVLTFFKFPPPFVDLVLECVSTSSFSILVNGGQLENFKPSRGIRQGDPLSPYLFILCMEYLSLKILEACDNNSWKAIKASRSGPSFSHLFFADDLLLCTEASSSCCHTITRILEDFCLQSGQKVSLPKSKVFFSPNVNPNLRHHLCGILGVSSTPNLGKYLGFPLRSNGRSTRDFDFVVEKVQAKLSNWKAKLLSPAVCSTLDKLNRDFLWGSIDERKKMHMVSWDKICRPRDLGGLGLYSTKARNLALLAKLNWRVMEDPNSLWARTLIAKYCPNGIMDGRLGTRRSGSSNWKGLKKGHEVFRKGLRWVVNNGQEISFWHDLWVGDRPLRSLVHGPLSSWEDSLRVCDVVEGVNLWNFSTLSLVIPTCIKESIKAISVCPNRPLADKRVWDLVGGDFNLGKAYSIACNNFPECSSLNPSSWIWKVKTSPRIMFFLWQCYHFSVPVREILVSRGINIPTFCPRCLAPNESLIHMLRDCPDSIAFWSSFRFPSLGNPGLAGGGGVIRNHIGDWVGGFSRAIGITTSVQAELRALKDGLNLAIDLGISNLEIEMDSLVAVELVNSITTPNAFLSTIVTDCRFLMEKI</sequence>
<dbReference type="Gene3D" id="3.30.420.10">
    <property type="entry name" value="Ribonuclease H-like superfamily/Ribonuclease H"/>
    <property type="match status" value="1"/>
</dbReference>
<dbReference type="PROSITE" id="PS50878">
    <property type="entry name" value="RT_POL"/>
    <property type="match status" value="1"/>
</dbReference>
<dbReference type="InterPro" id="IPR036691">
    <property type="entry name" value="Endo/exonu/phosph_ase_sf"/>
</dbReference>
<dbReference type="Pfam" id="PF00078">
    <property type="entry name" value="RVT_1"/>
    <property type="match status" value="1"/>
</dbReference>
<dbReference type="InterPro" id="IPR036397">
    <property type="entry name" value="RNaseH_sf"/>
</dbReference>
<reference evidence="3" key="1">
    <citation type="submission" date="2018-02" db="EMBL/GenBank/DDBJ databases">
        <authorList>
            <person name="Cohen D.B."/>
            <person name="Kent A.D."/>
        </authorList>
    </citation>
    <scope>NUCLEOTIDE SEQUENCE</scope>
</reference>
<feature type="compositionally biased region" description="Acidic residues" evidence="1">
    <location>
        <begin position="108"/>
        <end position="124"/>
    </location>
</feature>
<dbReference type="CDD" id="cd06222">
    <property type="entry name" value="RNase_H_like"/>
    <property type="match status" value="1"/>
</dbReference>
<proteinExistence type="predicted"/>